<evidence type="ECO:0000256" key="4">
    <source>
        <dbReference type="ARBA" id="ARBA00023163"/>
    </source>
</evidence>
<organism evidence="6 7">
    <name type="scientific">Phycicoccus endophyticus</name>
    <dbReference type="NCBI Taxonomy" id="1690220"/>
    <lineage>
        <taxon>Bacteria</taxon>
        <taxon>Bacillati</taxon>
        <taxon>Actinomycetota</taxon>
        <taxon>Actinomycetes</taxon>
        <taxon>Micrococcales</taxon>
        <taxon>Intrasporangiaceae</taxon>
        <taxon>Phycicoccus</taxon>
    </lineage>
</organism>
<protein>
    <submittedName>
        <fullName evidence="6">LysR family transcriptional regulator</fullName>
    </submittedName>
</protein>
<evidence type="ECO:0000313" key="7">
    <source>
        <dbReference type="Proteomes" id="UP000515976"/>
    </source>
</evidence>
<dbReference type="GO" id="GO:0032993">
    <property type="term" value="C:protein-DNA complex"/>
    <property type="evidence" value="ECO:0007669"/>
    <property type="project" value="TreeGrafter"/>
</dbReference>
<dbReference type="GO" id="GO:0003700">
    <property type="term" value="F:DNA-binding transcription factor activity"/>
    <property type="evidence" value="ECO:0007669"/>
    <property type="project" value="InterPro"/>
</dbReference>
<evidence type="ECO:0000256" key="1">
    <source>
        <dbReference type="ARBA" id="ARBA00009437"/>
    </source>
</evidence>
<keyword evidence="4" id="KW-0804">Transcription</keyword>
<dbReference type="InterPro" id="IPR000847">
    <property type="entry name" value="LysR_HTH_N"/>
</dbReference>
<dbReference type="EMBL" id="CP060712">
    <property type="protein sequence ID" value="QNN48832.1"/>
    <property type="molecule type" value="Genomic_DNA"/>
</dbReference>
<dbReference type="FunFam" id="1.10.10.10:FF:000001">
    <property type="entry name" value="LysR family transcriptional regulator"/>
    <property type="match status" value="1"/>
</dbReference>
<gene>
    <name evidence="6" type="ORF">H9L10_11120</name>
</gene>
<dbReference type="Pfam" id="PF00126">
    <property type="entry name" value="HTH_1"/>
    <property type="match status" value="1"/>
</dbReference>
<comment type="similarity">
    <text evidence="1">Belongs to the LysR transcriptional regulatory family.</text>
</comment>
<sequence>MERRQLEYFVAVVEHRGFSRAATSLHVSQSTLSRAIQTLERELGTLLFRRTRDGVAVTPAAERLVRQARAVLREIDTLAAVARSSEADIAGAVTVAVTPGPSGEPMARIVAALQARHPAITTVARLVHNPREAFASLDSGTAEVAVMGAPQRPSHSGTSARQVERDELVVALPPGSSLAGLDAIRPEHLVGMPFVVAPYGSTLQQLIDDLDAQTGGLRVVARASHRHAVLPLVARGVGAAILSLSARTSASSAGVTLRSLDPPVLVPTWVCHQGGLSPAAQAFVEVAVNRRNEAD</sequence>
<dbReference type="PROSITE" id="PS50931">
    <property type="entry name" value="HTH_LYSR"/>
    <property type="match status" value="1"/>
</dbReference>
<dbReference type="SUPFAM" id="SSF53850">
    <property type="entry name" value="Periplasmic binding protein-like II"/>
    <property type="match status" value="1"/>
</dbReference>
<feature type="domain" description="HTH lysR-type" evidence="5">
    <location>
        <begin position="1"/>
        <end position="58"/>
    </location>
</feature>
<dbReference type="Gene3D" id="3.40.190.290">
    <property type="match status" value="1"/>
</dbReference>
<dbReference type="RefSeq" id="WP_166102646.1">
    <property type="nucleotide sequence ID" value="NZ_BMMY01000008.1"/>
</dbReference>
<dbReference type="PANTHER" id="PTHR30346:SF28">
    <property type="entry name" value="HTH-TYPE TRANSCRIPTIONAL REGULATOR CYNR"/>
    <property type="match status" value="1"/>
</dbReference>
<reference evidence="6 7" key="1">
    <citation type="submission" date="2020-08" db="EMBL/GenBank/DDBJ databases">
        <title>Genome sequence of Phycicoccus endophyticus JCM 31784T.</title>
        <authorList>
            <person name="Hyun D.-W."/>
            <person name="Bae J.-W."/>
        </authorList>
    </citation>
    <scope>NUCLEOTIDE SEQUENCE [LARGE SCALE GENOMIC DNA]</scope>
    <source>
        <strain evidence="6 7">JCM 31784</strain>
    </source>
</reference>
<name>A0A7G9QZQ7_9MICO</name>
<dbReference type="InterPro" id="IPR036388">
    <property type="entry name" value="WH-like_DNA-bd_sf"/>
</dbReference>
<dbReference type="Gene3D" id="1.10.10.10">
    <property type="entry name" value="Winged helix-like DNA-binding domain superfamily/Winged helix DNA-binding domain"/>
    <property type="match status" value="1"/>
</dbReference>
<evidence type="ECO:0000256" key="2">
    <source>
        <dbReference type="ARBA" id="ARBA00023015"/>
    </source>
</evidence>
<evidence type="ECO:0000256" key="3">
    <source>
        <dbReference type="ARBA" id="ARBA00023125"/>
    </source>
</evidence>
<dbReference type="Pfam" id="PF03466">
    <property type="entry name" value="LysR_substrate"/>
    <property type="match status" value="1"/>
</dbReference>
<dbReference type="GO" id="GO:0003677">
    <property type="term" value="F:DNA binding"/>
    <property type="evidence" value="ECO:0007669"/>
    <property type="project" value="UniProtKB-KW"/>
</dbReference>
<accession>A0A7G9QZQ7</accession>
<evidence type="ECO:0000259" key="5">
    <source>
        <dbReference type="PROSITE" id="PS50931"/>
    </source>
</evidence>
<keyword evidence="3" id="KW-0238">DNA-binding</keyword>
<keyword evidence="2" id="KW-0805">Transcription regulation</keyword>
<proteinExistence type="inferred from homology"/>
<dbReference type="PRINTS" id="PR00039">
    <property type="entry name" value="HTHLYSR"/>
</dbReference>
<dbReference type="Proteomes" id="UP000515976">
    <property type="component" value="Chromosome"/>
</dbReference>
<dbReference type="KEGG" id="pei:H9L10_11120"/>
<evidence type="ECO:0000313" key="6">
    <source>
        <dbReference type="EMBL" id="QNN48832.1"/>
    </source>
</evidence>
<dbReference type="InterPro" id="IPR036390">
    <property type="entry name" value="WH_DNA-bd_sf"/>
</dbReference>
<dbReference type="SUPFAM" id="SSF46785">
    <property type="entry name" value="Winged helix' DNA-binding domain"/>
    <property type="match status" value="1"/>
</dbReference>
<dbReference type="PANTHER" id="PTHR30346">
    <property type="entry name" value="TRANSCRIPTIONAL DUAL REGULATOR HCAR-RELATED"/>
    <property type="match status" value="1"/>
</dbReference>
<dbReference type="CDD" id="cd05466">
    <property type="entry name" value="PBP2_LTTR_substrate"/>
    <property type="match status" value="1"/>
</dbReference>
<dbReference type="InterPro" id="IPR005119">
    <property type="entry name" value="LysR_subst-bd"/>
</dbReference>
<dbReference type="AlphaFoldDB" id="A0A7G9QZQ7"/>
<keyword evidence="7" id="KW-1185">Reference proteome</keyword>